<accession>A0A803PYW7</accession>
<evidence type="ECO:0000313" key="1">
    <source>
        <dbReference type="EnsemblPlants" id="cds.evm.model.06.565"/>
    </source>
</evidence>
<dbReference type="CDD" id="cd09272">
    <property type="entry name" value="RNase_HI_RT_Ty1"/>
    <property type="match status" value="1"/>
</dbReference>
<dbReference type="EMBL" id="UZAU01000569">
    <property type="status" value="NOT_ANNOTATED_CDS"/>
    <property type="molecule type" value="Genomic_DNA"/>
</dbReference>
<dbReference type="EnsemblPlants" id="evm.model.06.565">
    <property type="protein sequence ID" value="cds.evm.model.06.565"/>
    <property type="gene ID" value="evm.TU.06.565"/>
</dbReference>
<organism evidence="1 2">
    <name type="scientific">Cannabis sativa</name>
    <name type="common">Hemp</name>
    <name type="synonym">Marijuana</name>
    <dbReference type="NCBI Taxonomy" id="3483"/>
    <lineage>
        <taxon>Eukaryota</taxon>
        <taxon>Viridiplantae</taxon>
        <taxon>Streptophyta</taxon>
        <taxon>Embryophyta</taxon>
        <taxon>Tracheophyta</taxon>
        <taxon>Spermatophyta</taxon>
        <taxon>Magnoliopsida</taxon>
        <taxon>eudicotyledons</taxon>
        <taxon>Gunneridae</taxon>
        <taxon>Pentapetalae</taxon>
        <taxon>rosids</taxon>
        <taxon>fabids</taxon>
        <taxon>Rosales</taxon>
        <taxon>Cannabaceae</taxon>
        <taxon>Cannabis</taxon>
    </lineage>
</organism>
<evidence type="ECO:0000313" key="2">
    <source>
        <dbReference type="Proteomes" id="UP000596661"/>
    </source>
</evidence>
<protein>
    <recommendedName>
        <fullName evidence="3">Polyprotein</fullName>
    </recommendedName>
</protein>
<evidence type="ECO:0008006" key="3">
    <source>
        <dbReference type="Google" id="ProtNLM"/>
    </source>
</evidence>
<dbReference type="Gramene" id="evm.model.06.565">
    <property type="protein sequence ID" value="cds.evm.model.06.565"/>
    <property type="gene ID" value="evm.TU.06.565"/>
</dbReference>
<reference evidence="1" key="1">
    <citation type="submission" date="2018-11" db="EMBL/GenBank/DDBJ databases">
        <authorList>
            <person name="Grassa J C."/>
        </authorList>
    </citation>
    <scope>NUCLEOTIDE SEQUENCE [LARGE SCALE GENOMIC DNA]</scope>
</reference>
<dbReference type="PANTHER" id="PTHR11439:SF500">
    <property type="entry name" value="RNA-DIRECTED DNA POLYMERASE"/>
    <property type="match status" value="1"/>
</dbReference>
<proteinExistence type="predicted"/>
<dbReference type="AlphaFoldDB" id="A0A803PYW7"/>
<keyword evidence="2" id="KW-1185">Reference proteome</keyword>
<reference evidence="1" key="2">
    <citation type="submission" date="2021-03" db="UniProtKB">
        <authorList>
            <consortium name="EnsemblPlants"/>
        </authorList>
    </citation>
    <scope>IDENTIFICATION</scope>
</reference>
<dbReference type="PANTHER" id="PTHR11439">
    <property type="entry name" value="GAG-POL-RELATED RETROTRANSPOSON"/>
    <property type="match status" value="1"/>
</dbReference>
<dbReference type="SUPFAM" id="SSF56672">
    <property type="entry name" value="DNA/RNA polymerases"/>
    <property type="match status" value="1"/>
</dbReference>
<dbReference type="InterPro" id="IPR043502">
    <property type="entry name" value="DNA/RNA_pol_sf"/>
</dbReference>
<dbReference type="Proteomes" id="UP000596661">
    <property type="component" value="Chromosome 6"/>
</dbReference>
<name>A0A803PYW7_CANSA</name>
<sequence>MDDPSIYRSTIGALQYLALTRPNIAYIVSKLSQFLHYPTTAHWQGCKRVLKYLKGTATHGVNFKKGSSRTLALQDFSNADWASCLDDKWSTGAYCVHLSSSLVSWSSKKQTVVARSSTKSKYTLAHVTAEIMWLKTLIQEMHIPIQNTPIIWCDKFGVASLAANPVHHA</sequence>
<dbReference type="OMA" id="HIPIQNT"/>